<dbReference type="SUPFAM" id="SSF56601">
    <property type="entry name" value="beta-lactamase/transpeptidase-like"/>
    <property type="match status" value="1"/>
</dbReference>
<feature type="compositionally biased region" description="Low complexity" evidence="1">
    <location>
        <begin position="9"/>
        <end position="26"/>
    </location>
</feature>
<reference evidence="3 4" key="1">
    <citation type="journal article" date="2014" name="Int. J. Syst. Evol. Microbiol.">
        <title>Streptomyces hoynatensis sp. nov., isolated from deep marine sediment.</title>
        <authorList>
            <person name="Veyisoglu A."/>
            <person name="Sahin N."/>
        </authorList>
    </citation>
    <scope>NUCLEOTIDE SEQUENCE [LARGE SCALE GENOMIC DNA]</scope>
    <source>
        <strain evidence="3 4">KCTC 29097</strain>
    </source>
</reference>
<evidence type="ECO:0000313" key="4">
    <source>
        <dbReference type="Proteomes" id="UP000272474"/>
    </source>
</evidence>
<organism evidence="3 4">
    <name type="scientific">Streptomyces hoynatensis</name>
    <dbReference type="NCBI Taxonomy" id="1141874"/>
    <lineage>
        <taxon>Bacteria</taxon>
        <taxon>Bacillati</taxon>
        <taxon>Actinomycetota</taxon>
        <taxon>Actinomycetes</taxon>
        <taxon>Kitasatosporales</taxon>
        <taxon>Streptomycetaceae</taxon>
        <taxon>Streptomyces</taxon>
    </lineage>
</organism>
<accession>A0A3A9Z1Y6</accession>
<dbReference type="GO" id="GO:0016787">
    <property type="term" value="F:hydrolase activity"/>
    <property type="evidence" value="ECO:0007669"/>
    <property type="project" value="UniProtKB-KW"/>
</dbReference>
<dbReference type="Gene3D" id="3.40.710.10">
    <property type="entry name" value="DD-peptidase/beta-lactamase superfamily"/>
    <property type="match status" value="1"/>
</dbReference>
<protein>
    <submittedName>
        <fullName evidence="3">Class A beta-lactamase-related serine hydrolase</fullName>
    </submittedName>
</protein>
<keyword evidence="3" id="KW-0378">Hydrolase</keyword>
<dbReference type="InterPro" id="IPR012338">
    <property type="entry name" value="Beta-lactam/transpept-like"/>
</dbReference>
<dbReference type="Pfam" id="PF00144">
    <property type="entry name" value="Beta-lactamase"/>
    <property type="match status" value="1"/>
</dbReference>
<keyword evidence="4" id="KW-1185">Reference proteome</keyword>
<evidence type="ECO:0000256" key="1">
    <source>
        <dbReference type="SAM" id="MobiDB-lite"/>
    </source>
</evidence>
<feature type="domain" description="Beta-lactamase-related" evidence="2">
    <location>
        <begin position="58"/>
        <end position="393"/>
    </location>
</feature>
<gene>
    <name evidence="3" type="ORF">D7294_13565</name>
</gene>
<dbReference type="PANTHER" id="PTHR43319">
    <property type="entry name" value="BETA-LACTAMASE-RELATED"/>
    <property type="match status" value="1"/>
</dbReference>
<evidence type="ECO:0000313" key="3">
    <source>
        <dbReference type="EMBL" id="RKN42431.1"/>
    </source>
</evidence>
<dbReference type="EMBL" id="RBAL01000006">
    <property type="protein sequence ID" value="RKN42431.1"/>
    <property type="molecule type" value="Genomic_DNA"/>
</dbReference>
<name>A0A3A9Z1Y6_9ACTN</name>
<dbReference type="InterPro" id="IPR052907">
    <property type="entry name" value="Beta-lactamase/esterase"/>
</dbReference>
<dbReference type="PANTHER" id="PTHR43319:SF3">
    <property type="entry name" value="BETA-LACTAMASE-RELATED DOMAIN-CONTAINING PROTEIN"/>
    <property type="match status" value="1"/>
</dbReference>
<comment type="caution">
    <text evidence="3">The sequence shown here is derived from an EMBL/GenBank/DDBJ whole genome shotgun (WGS) entry which is preliminary data.</text>
</comment>
<dbReference type="OrthoDB" id="3422781at2"/>
<sequence>MTGHERSADAGSPAEEGGADAPAGAGAPYPAVVHGTVAPGFEPLRDTFAAVLGAEPGQAAQVAAYLDGRQVADLWGGPGMAGDSLLGVFSSTKGATFLVLALLAQRGTLDLDREVRAYWPEFAAEGKGALTLRELAGHRAGSIGVDEGFTLAELAEDEALAARLAPHRPYWRPGAAFGYHSLTIGALVGEVVRRASGASLRAVYREALAGPYGIDLYLGLPASEEHRFLDVAAPAPAPADAAPPAPDGLGGIAANAHHPESVDLSRLPNLPLIRAGGQGSVAALASARGLARLYAAALSGLDGRPALLSAATLAECAQPFSVGHDLTLGMHRAYGLGFMVGLPHLGAGAFGHDGAGGSAAFADPRSGLAFGYTRRRFPTPAGAGPDAEALARTARACALAGRS</sequence>
<proteinExistence type="predicted"/>
<dbReference type="Proteomes" id="UP000272474">
    <property type="component" value="Unassembled WGS sequence"/>
</dbReference>
<feature type="region of interest" description="Disordered" evidence="1">
    <location>
        <begin position="1"/>
        <end position="26"/>
    </location>
</feature>
<dbReference type="RefSeq" id="WP_120679183.1">
    <property type="nucleotide sequence ID" value="NZ_RBAL01000006.1"/>
</dbReference>
<dbReference type="AlphaFoldDB" id="A0A3A9Z1Y6"/>
<dbReference type="InterPro" id="IPR001466">
    <property type="entry name" value="Beta-lactam-related"/>
</dbReference>
<evidence type="ECO:0000259" key="2">
    <source>
        <dbReference type="Pfam" id="PF00144"/>
    </source>
</evidence>